<protein>
    <recommendedName>
        <fullName evidence="6">allantoinase</fullName>
        <ecNumber evidence="6">3.5.2.5</ecNumber>
    </recommendedName>
</protein>
<accession>A0A0C3C1M8</accession>
<dbReference type="NCBIfam" id="TIGR03178">
    <property type="entry name" value="allantoinase"/>
    <property type="match status" value="1"/>
</dbReference>
<reference evidence="12" key="2">
    <citation type="submission" date="2015-01" db="EMBL/GenBank/DDBJ databases">
        <title>Evolutionary Origins and Diversification of the Mycorrhizal Mutualists.</title>
        <authorList>
            <consortium name="DOE Joint Genome Institute"/>
            <consortium name="Mycorrhizal Genomics Consortium"/>
            <person name="Kohler A."/>
            <person name="Kuo A."/>
            <person name="Nagy L.G."/>
            <person name="Floudas D."/>
            <person name="Copeland A."/>
            <person name="Barry K.W."/>
            <person name="Cichocki N."/>
            <person name="Veneault-Fourrey C."/>
            <person name="LaButti K."/>
            <person name="Lindquist E.A."/>
            <person name="Lipzen A."/>
            <person name="Lundell T."/>
            <person name="Morin E."/>
            <person name="Murat C."/>
            <person name="Riley R."/>
            <person name="Ohm R."/>
            <person name="Sun H."/>
            <person name="Tunlid A."/>
            <person name="Henrissat B."/>
            <person name="Grigoriev I.V."/>
            <person name="Hibbett D.S."/>
            <person name="Martin F."/>
        </authorList>
    </citation>
    <scope>NUCLEOTIDE SEQUENCE [LARGE SCALE GENOMIC DNA]</scope>
    <source>
        <strain evidence="12">Zn</strain>
    </source>
</reference>
<evidence type="ECO:0000256" key="7">
    <source>
        <dbReference type="ARBA" id="ARBA00022723"/>
    </source>
</evidence>
<evidence type="ECO:0000313" key="11">
    <source>
        <dbReference type="EMBL" id="KIM92753.1"/>
    </source>
</evidence>
<dbReference type="FunFam" id="3.20.20.140:FF:000032">
    <property type="entry name" value="Allantoinase Dal1"/>
    <property type="match status" value="1"/>
</dbReference>
<dbReference type="EMBL" id="KN832907">
    <property type="protein sequence ID" value="KIM92753.1"/>
    <property type="molecule type" value="Genomic_DNA"/>
</dbReference>
<dbReference type="Pfam" id="PF01979">
    <property type="entry name" value="Amidohydro_1"/>
    <property type="match status" value="1"/>
</dbReference>
<keyword evidence="8" id="KW-0378">Hydrolase</keyword>
<dbReference type="Proteomes" id="UP000054321">
    <property type="component" value="Unassembled WGS sequence"/>
</dbReference>
<dbReference type="PANTHER" id="PTHR43668">
    <property type="entry name" value="ALLANTOINASE"/>
    <property type="match status" value="1"/>
</dbReference>
<dbReference type="FunCoup" id="A0A0C3C1M8">
    <property type="interactions" value="1308"/>
</dbReference>
<evidence type="ECO:0000313" key="12">
    <source>
        <dbReference type="Proteomes" id="UP000054321"/>
    </source>
</evidence>
<dbReference type="GO" id="GO:0005737">
    <property type="term" value="C:cytoplasm"/>
    <property type="evidence" value="ECO:0007669"/>
    <property type="project" value="TreeGrafter"/>
</dbReference>
<comment type="subunit">
    <text evidence="5">Homotetramer.</text>
</comment>
<reference evidence="11 12" key="1">
    <citation type="submission" date="2014-04" db="EMBL/GenBank/DDBJ databases">
        <authorList>
            <consortium name="DOE Joint Genome Institute"/>
            <person name="Kuo A."/>
            <person name="Martino E."/>
            <person name="Perotto S."/>
            <person name="Kohler A."/>
            <person name="Nagy L.G."/>
            <person name="Floudas D."/>
            <person name="Copeland A."/>
            <person name="Barry K.W."/>
            <person name="Cichocki N."/>
            <person name="Veneault-Fourrey C."/>
            <person name="LaButti K."/>
            <person name="Lindquist E.A."/>
            <person name="Lipzen A."/>
            <person name="Lundell T."/>
            <person name="Morin E."/>
            <person name="Murat C."/>
            <person name="Sun H."/>
            <person name="Tunlid A."/>
            <person name="Henrissat B."/>
            <person name="Grigoriev I.V."/>
            <person name="Hibbett D.S."/>
            <person name="Martin F."/>
            <person name="Nordberg H.P."/>
            <person name="Cantor M.N."/>
            <person name="Hua S.X."/>
        </authorList>
    </citation>
    <scope>NUCLEOTIDE SEQUENCE [LARGE SCALE GENOMIC DNA]</scope>
    <source>
        <strain evidence="11 12">Zn</strain>
    </source>
</reference>
<dbReference type="GO" id="GO:0050897">
    <property type="term" value="F:cobalt ion binding"/>
    <property type="evidence" value="ECO:0007669"/>
    <property type="project" value="InterPro"/>
</dbReference>
<dbReference type="GO" id="GO:0000256">
    <property type="term" value="P:allantoin catabolic process"/>
    <property type="evidence" value="ECO:0007669"/>
    <property type="project" value="UniProtKB-UniPathway"/>
</dbReference>
<dbReference type="STRING" id="913774.A0A0C3C1M8"/>
<evidence type="ECO:0000256" key="2">
    <source>
        <dbReference type="ARBA" id="ARBA00001947"/>
    </source>
</evidence>
<dbReference type="InterPro" id="IPR050138">
    <property type="entry name" value="DHOase/Allantoinase_Hydrolase"/>
</dbReference>
<comment type="catalytic activity">
    <reaction evidence="1">
        <text>(S)-allantoin + H2O = allantoate + H(+)</text>
        <dbReference type="Rhea" id="RHEA:17029"/>
        <dbReference type="ChEBI" id="CHEBI:15377"/>
        <dbReference type="ChEBI" id="CHEBI:15378"/>
        <dbReference type="ChEBI" id="CHEBI:15678"/>
        <dbReference type="ChEBI" id="CHEBI:17536"/>
        <dbReference type="EC" id="3.5.2.5"/>
    </reaction>
</comment>
<evidence type="ECO:0000256" key="9">
    <source>
        <dbReference type="ARBA" id="ARBA00022833"/>
    </source>
</evidence>
<evidence type="ECO:0000256" key="3">
    <source>
        <dbReference type="ARBA" id="ARBA00004968"/>
    </source>
</evidence>
<dbReference type="PROSITE" id="PS00482">
    <property type="entry name" value="DIHYDROOROTASE_1"/>
    <property type="match status" value="1"/>
</dbReference>
<dbReference type="EC" id="3.5.2.5" evidence="6"/>
<dbReference type="InterPro" id="IPR018228">
    <property type="entry name" value="DNase_TatD-rel_CS"/>
</dbReference>
<evidence type="ECO:0000256" key="5">
    <source>
        <dbReference type="ARBA" id="ARBA00011881"/>
    </source>
</evidence>
<dbReference type="PANTHER" id="PTHR43668:SF2">
    <property type="entry name" value="ALLANTOINASE"/>
    <property type="match status" value="1"/>
</dbReference>
<dbReference type="InterPro" id="IPR011059">
    <property type="entry name" value="Metal-dep_hydrolase_composite"/>
</dbReference>
<dbReference type="SUPFAM" id="SSF51338">
    <property type="entry name" value="Composite domain of metallo-dependent hydrolases"/>
    <property type="match status" value="1"/>
</dbReference>
<evidence type="ECO:0000256" key="4">
    <source>
        <dbReference type="ARBA" id="ARBA00010368"/>
    </source>
</evidence>
<gene>
    <name evidence="11" type="ORF">OIDMADRAFT_139128</name>
</gene>
<feature type="domain" description="Amidohydrolase-related" evidence="10">
    <location>
        <begin position="61"/>
        <end position="495"/>
    </location>
</feature>
<comment type="cofactor">
    <cofactor evidence="2">
        <name>Zn(2+)</name>
        <dbReference type="ChEBI" id="CHEBI:29105"/>
    </cofactor>
</comment>
<name>A0A0C3C1M8_OIDMZ</name>
<dbReference type="GO" id="GO:0006145">
    <property type="term" value="P:purine nucleobase catabolic process"/>
    <property type="evidence" value="ECO:0007669"/>
    <property type="project" value="TreeGrafter"/>
</dbReference>
<organism evidence="11 12">
    <name type="scientific">Oidiodendron maius (strain Zn)</name>
    <dbReference type="NCBI Taxonomy" id="913774"/>
    <lineage>
        <taxon>Eukaryota</taxon>
        <taxon>Fungi</taxon>
        <taxon>Dikarya</taxon>
        <taxon>Ascomycota</taxon>
        <taxon>Pezizomycotina</taxon>
        <taxon>Leotiomycetes</taxon>
        <taxon>Leotiomycetes incertae sedis</taxon>
        <taxon>Myxotrichaceae</taxon>
        <taxon>Oidiodendron</taxon>
    </lineage>
</organism>
<keyword evidence="7" id="KW-0479">Metal-binding</keyword>
<evidence type="ECO:0000259" key="10">
    <source>
        <dbReference type="Pfam" id="PF01979"/>
    </source>
</evidence>
<dbReference type="SUPFAM" id="SSF51556">
    <property type="entry name" value="Metallo-dependent hydrolases"/>
    <property type="match status" value="1"/>
</dbReference>
<evidence type="ECO:0000256" key="6">
    <source>
        <dbReference type="ARBA" id="ARBA00012863"/>
    </source>
</evidence>
<dbReference type="HOGENOM" id="CLU_015572_4_0_1"/>
<keyword evidence="12" id="KW-1185">Reference proteome</keyword>
<dbReference type="InterPro" id="IPR002195">
    <property type="entry name" value="Dihydroorotase_CS"/>
</dbReference>
<evidence type="ECO:0000256" key="1">
    <source>
        <dbReference type="ARBA" id="ARBA00001756"/>
    </source>
</evidence>
<dbReference type="OrthoDB" id="10258955at2759"/>
<comment type="similarity">
    <text evidence="4">Belongs to the metallo-dependent hydrolases superfamily. Allantoinase family.</text>
</comment>
<dbReference type="InterPro" id="IPR017593">
    <property type="entry name" value="Allantoinase"/>
</dbReference>
<dbReference type="GO" id="GO:0008270">
    <property type="term" value="F:zinc ion binding"/>
    <property type="evidence" value="ECO:0007669"/>
    <property type="project" value="InterPro"/>
</dbReference>
<dbReference type="GO" id="GO:0004038">
    <property type="term" value="F:allantoinase activity"/>
    <property type="evidence" value="ECO:0007669"/>
    <property type="project" value="UniProtKB-EC"/>
</dbReference>
<comment type="pathway">
    <text evidence="3">Nitrogen metabolism; (S)-allantoin degradation; allantoate from (S)-allantoin: step 1/1.</text>
</comment>
<dbReference type="PROSITE" id="PS01137">
    <property type="entry name" value="TATD_1"/>
    <property type="match status" value="1"/>
</dbReference>
<sequence>MESEPRFRVVASSRVVIPPNVVPATILIIPSTGKILAVLDTVLPASCFGKGVPYTDYSPSVILPGLIDSHVHLNEPGRTHWEGFYTGTQAAAAGGVTAVIDMPLNSIPPTTTVENLQTKIRAARGKCWVDVGFYGGIVPGNRNELKPLINEGVRGFKAFLIDSGVEEFPAVTVTDIEEVLDEIADEPTMVLFHAEMMPLSPSTTNMDIGDMTPSSAHSEESSQCIDSSPLHEYLDFLETRPATLETRAIEAIVSRAHLAPELPLHIVHLSSSEAVPILRNARARGVKITAETCPHYLALSAEEARSGDTRYKCCPPIRAKANQDELWKELLHHGDHAEGLGVIHSVVSDHSPCTANLKNLPVQMDDRDSNPHNDDHERVGDFASAWGGLASVEMTLATLWTEMSRRGLTGSPQTANRSLVNIARWCCENTASQAGLQHSKGTIRAGADADICIFDDWATWVMKSSRMLCKNKISPYEGRTLRGVAKETWVRGRQVYVRGQANGGFVRGECKGELLLEPRRRQKD</sequence>
<dbReference type="Gene3D" id="3.20.20.140">
    <property type="entry name" value="Metal-dependent hydrolases"/>
    <property type="match status" value="1"/>
</dbReference>
<dbReference type="UniPathway" id="UPA00395">
    <property type="reaction ID" value="UER00653"/>
</dbReference>
<dbReference type="AlphaFoldDB" id="A0A0C3C1M8"/>
<evidence type="ECO:0000256" key="8">
    <source>
        <dbReference type="ARBA" id="ARBA00022801"/>
    </source>
</evidence>
<proteinExistence type="inferred from homology"/>
<keyword evidence="9" id="KW-0862">Zinc</keyword>
<dbReference type="InParanoid" id="A0A0C3C1M8"/>
<dbReference type="InterPro" id="IPR032466">
    <property type="entry name" value="Metal_Hydrolase"/>
</dbReference>
<dbReference type="InterPro" id="IPR006680">
    <property type="entry name" value="Amidohydro-rel"/>
</dbReference>